<organism evidence="3 4">
    <name type="scientific">Endozoicomonas gorgoniicola</name>
    <dbReference type="NCBI Taxonomy" id="1234144"/>
    <lineage>
        <taxon>Bacteria</taxon>
        <taxon>Pseudomonadati</taxon>
        <taxon>Pseudomonadota</taxon>
        <taxon>Gammaproteobacteria</taxon>
        <taxon>Oceanospirillales</taxon>
        <taxon>Endozoicomonadaceae</taxon>
        <taxon>Endozoicomonas</taxon>
    </lineage>
</organism>
<gene>
    <name evidence="3" type="ORF">NX722_16435</name>
</gene>
<keyword evidence="4" id="KW-1185">Reference proteome</keyword>
<dbReference type="SUPFAM" id="SSF51556">
    <property type="entry name" value="Metallo-dependent hydrolases"/>
    <property type="match status" value="1"/>
</dbReference>
<dbReference type="InterPro" id="IPR032466">
    <property type="entry name" value="Metal_Hydrolase"/>
</dbReference>
<evidence type="ECO:0000259" key="2">
    <source>
        <dbReference type="Pfam" id="PF07969"/>
    </source>
</evidence>
<dbReference type="Gene3D" id="2.30.40.10">
    <property type="entry name" value="Urease, subunit C, domain 1"/>
    <property type="match status" value="1"/>
</dbReference>
<dbReference type="RefSeq" id="WP_262563914.1">
    <property type="nucleotide sequence ID" value="NZ_JAPFCC010000001.1"/>
</dbReference>
<evidence type="ECO:0000313" key="3">
    <source>
        <dbReference type="EMBL" id="MCW7554179.1"/>
    </source>
</evidence>
<feature type="domain" description="Amidohydrolase 3" evidence="2">
    <location>
        <begin position="75"/>
        <end position="571"/>
    </location>
</feature>
<reference evidence="3 4" key="1">
    <citation type="submission" date="2022-10" db="EMBL/GenBank/DDBJ databases">
        <title>High-quality genome sequences of two octocoral-associated bacteria, Endozoicomonas euniceicola EF212 and Endozoicomonas gorgoniicola PS125.</title>
        <authorList>
            <person name="Chiou Y.-J."/>
            <person name="Chen Y.-H."/>
        </authorList>
    </citation>
    <scope>NUCLEOTIDE SEQUENCE [LARGE SCALE GENOMIC DNA]</scope>
    <source>
        <strain evidence="3 4">PS125</strain>
    </source>
</reference>
<feature type="signal peptide" evidence="1">
    <location>
        <begin position="1"/>
        <end position="24"/>
    </location>
</feature>
<feature type="chain" id="PRO_5045799844" evidence="1">
    <location>
        <begin position="25"/>
        <end position="582"/>
    </location>
</feature>
<dbReference type="Pfam" id="PF07969">
    <property type="entry name" value="Amidohydro_3"/>
    <property type="match status" value="1"/>
</dbReference>
<dbReference type="EMBL" id="JAPFCC010000001">
    <property type="protein sequence ID" value="MCW7554179.1"/>
    <property type="molecule type" value="Genomic_DNA"/>
</dbReference>
<dbReference type="PANTHER" id="PTHR22642">
    <property type="entry name" value="IMIDAZOLONEPROPIONASE"/>
    <property type="match status" value="1"/>
</dbReference>
<evidence type="ECO:0000313" key="4">
    <source>
        <dbReference type="Proteomes" id="UP001209854"/>
    </source>
</evidence>
<dbReference type="PANTHER" id="PTHR22642:SF2">
    <property type="entry name" value="PROTEIN LONG AFTER FAR-RED 3"/>
    <property type="match status" value="1"/>
</dbReference>
<keyword evidence="1" id="KW-0732">Signal</keyword>
<proteinExistence type="predicted"/>
<dbReference type="InterPro" id="IPR011059">
    <property type="entry name" value="Metal-dep_hydrolase_composite"/>
</dbReference>
<comment type="caution">
    <text evidence="3">The sequence shown here is derived from an EMBL/GenBank/DDBJ whole genome shotgun (WGS) entry which is preliminary data.</text>
</comment>
<dbReference type="InterPro" id="IPR033932">
    <property type="entry name" value="YtcJ-like"/>
</dbReference>
<evidence type="ECO:0000256" key="1">
    <source>
        <dbReference type="SAM" id="SignalP"/>
    </source>
</evidence>
<accession>A0ABT3MXR7</accession>
<dbReference type="InterPro" id="IPR013108">
    <property type="entry name" value="Amidohydro_3"/>
</dbReference>
<dbReference type="Gene3D" id="3.10.310.70">
    <property type="match status" value="1"/>
</dbReference>
<dbReference type="CDD" id="cd01300">
    <property type="entry name" value="YtcJ_like"/>
    <property type="match status" value="1"/>
</dbReference>
<name>A0ABT3MXR7_9GAMM</name>
<dbReference type="Gene3D" id="3.20.20.140">
    <property type="entry name" value="Metal-dependent hydrolases"/>
    <property type="match status" value="1"/>
</dbReference>
<protein>
    <submittedName>
        <fullName evidence="3">Amidohydrolase</fullName>
    </submittedName>
</protein>
<dbReference type="SUPFAM" id="SSF51338">
    <property type="entry name" value="Composite domain of metallo-dependent hydrolases"/>
    <property type="match status" value="1"/>
</dbReference>
<sequence>MKAKPFLLSSLALSLALATGSASAGENADTVYVNGQVYTVNTDQAWAEAFAVKDGKFVKLGSSKEIMAFKDADSKVVDLKGQFVMPGFIDAHTHPVRVKMVENVFFNNSTANLEHKTPEEFGKLLQDYAKGRGADKEWIFGKAFSWSYFHNTGVTMDRHYLDKYIPDRPVAIEDEGGHVVVVNTKALELAGITKDTIAAEGGKILLDKNGEPNGHLVAGPAIQQVLKYHPAHRMEDVTEAAVESMKEINAFGITSVKVMEGDREQMQAYHDLDKAGKLTMDVNMHPYINEFYFGKSILPALKEKHKYETERFRVDGVKTFIDSSPFGRAAALHKPYAGSDDYGKLYTPYERFKDEMIKFNGMGLAVTTHTVGDRGMSLVLKAMEESAKVNGIEKVRELRNHIAHCFMVEDQDFARAKNVNATMEFSPGFWTPMPVYEVLAQDMPNGMEDIKNFFPIKKAIAEGNNYVAASDWSQSPLDPLQHIETLTTRRMPGASESEKSMNPDAVIPLENAIRAYTLNAAVSLRLEDKVGSLEQGKKANFQIMSNNLFEVPLNQVHAQYPTKVYYEGKLIAKNDRKPVEAS</sequence>
<dbReference type="Proteomes" id="UP001209854">
    <property type="component" value="Unassembled WGS sequence"/>
</dbReference>